<protein>
    <recommendedName>
        <fullName evidence="3">Histidine kinase</fullName>
    </recommendedName>
</protein>
<dbReference type="RefSeq" id="WP_157396116.1">
    <property type="nucleotide sequence ID" value="NZ_WSEL01000002.1"/>
</dbReference>
<name>A0A6N8IN42_9BURK</name>
<reference evidence="1 2" key="1">
    <citation type="submission" date="2019-12" db="EMBL/GenBank/DDBJ databases">
        <authorList>
            <person name="Huq M.A."/>
        </authorList>
    </citation>
    <scope>NUCLEOTIDE SEQUENCE [LARGE SCALE GENOMIC DNA]</scope>
    <source>
        <strain evidence="1 2">MAH-25</strain>
    </source>
</reference>
<evidence type="ECO:0000313" key="1">
    <source>
        <dbReference type="EMBL" id="MVQ27985.1"/>
    </source>
</evidence>
<comment type="caution">
    <text evidence="1">The sequence shown here is derived from an EMBL/GenBank/DDBJ whole genome shotgun (WGS) entry which is preliminary data.</text>
</comment>
<gene>
    <name evidence="1" type="ORF">GON04_00880</name>
</gene>
<dbReference type="AlphaFoldDB" id="A0A6N8IN42"/>
<evidence type="ECO:0000313" key="2">
    <source>
        <dbReference type="Proteomes" id="UP000469385"/>
    </source>
</evidence>
<organism evidence="1 2">
    <name type="scientific">Ramlibacter pinisoli</name>
    <dbReference type="NCBI Taxonomy" id="2682844"/>
    <lineage>
        <taxon>Bacteria</taxon>
        <taxon>Pseudomonadati</taxon>
        <taxon>Pseudomonadota</taxon>
        <taxon>Betaproteobacteria</taxon>
        <taxon>Burkholderiales</taxon>
        <taxon>Comamonadaceae</taxon>
        <taxon>Ramlibacter</taxon>
    </lineage>
</organism>
<evidence type="ECO:0008006" key="3">
    <source>
        <dbReference type="Google" id="ProtNLM"/>
    </source>
</evidence>
<keyword evidence="2" id="KW-1185">Reference proteome</keyword>
<proteinExistence type="predicted"/>
<dbReference type="Proteomes" id="UP000469385">
    <property type="component" value="Unassembled WGS sequence"/>
</dbReference>
<sequence>MTASSPPEARLLRVESARYALLRRLAAGMRHQLVMHLQPIGMVTEVMARRLRQPEPDLAQLHDGVHKVNTYSRAAVDACLDVITWLAPDPAATLSVDAAAKECLELLRSNLSFRGFALRSEVQALPQPVGRTAVRMLLAGSLLALTDAAKAPADLVLSATADEYAARLTIELRPSQADVPPAGDPPYRALRWEEIDAMADAEDVRIERTPTSVTLTFNVLE</sequence>
<dbReference type="EMBL" id="WSEL01000002">
    <property type="protein sequence ID" value="MVQ27985.1"/>
    <property type="molecule type" value="Genomic_DNA"/>
</dbReference>
<accession>A0A6N8IN42</accession>